<dbReference type="Proteomes" id="UP001066276">
    <property type="component" value="Chromosome 4_2"/>
</dbReference>
<feature type="compositionally biased region" description="Polar residues" evidence="1">
    <location>
        <begin position="127"/>
        <end position="137"/>
    </location>
</feature>
<dbReference type="AlphaFoldDB" id="A0AAV7SR72"/>
<evidence type="ECO:0000256" key="1">
    <source>
        <dbReference type="SAM" id="MobiDB-lite"/>
    </source>
</evidence>
<protein>
    <submittedName>
        <fullName evidence="2">Uncharacterized protein</fullName>
    </submittedName>
</protein>
<name>A0AAV7SR72_PLEWA</name>
<accession>A0AAV7SR72</accession>
<gene>
    <name evidence="2" type="ORF">NDU88_006872</name>
</gene>
<feature type="compositionally biased region" description="Basic residues" evidence="1">
    <location>
        <begin position="37"/>
        <end position="47"/>
    </location>
</feature>
<proteinExistence type="predicted"/>
<dbReference type="EMBL" id="JANPWB010000008">
    <property type="protein sequence ID" value="KAJ1166472.1"/>
    <property type="molecule type" value="Genomic_DNA"/>
</dbReference>
<reference evidence="2" key="1">
    <citation type="journal article" date="2022" name="bioRxiv">
        <title>Sequencing and chromosome-scale assembly of the giantPleurodeles waltlgenome.</title>
        <authorList>
            <person name="Brown T."/>
            <person name="Elewa A."/>
            <person name="Iarovenko S."/>
            <person name="Subramanian E."/>
            <person name="Araus A.J."/>
            <person name="Petzold A."/>
            <person name="Susuki M."/>
            <person name="Suzuki K.-i.T."/>
            <person name="Hayashi T."/>
            <person name="Toyoda A."/>
            <person name="Oliveira C."/>
            <person name="Osipova E."/>
            <person name="Leigh N.D."/>
            <person name="Simon A."/>
            <person name="Yun M.H."/>
        </authorList>
    </citation>
    <scope>NUCLEOTIDE SEQUENCE</scope>
    <source>
        <strain evidence="2">20211129_DDA</strain>
        <tissue evidence="2">Liver</tissue>
    </source>
</reference>
<evidence type="ECO:0000313" key="2">
    <source>
        <dbReference type="EMBL" id="KAJ1166472.1"/>
    </source>
</evidence>
<organism evidence="2 3">
    <name type="scientific">Pleurodeles waltl</name>
    <name type="common">Iberian ribbed newt</name>
    <dbReference type="NCBI Taxonomy" id="8319"/>
    <lineage>
        <taxon>Eukaryota</taxon>
        <taxon>Metazoa</taxon>
        <taxon>Chordata</taxon>
        <taxon>Craniata</taxon>
        <taxon>Vertebrata</taxon>
        <taxon>Euteleostomi</taxon>
        <taxon>Amphibia</taxon>
        <taxon>Batrachia</taxon>
        <taxon>Caudata</taxon>
        <taxon>Salamandroidea</taxon>
        <taxon>Salamandridae</taxon>
        <taxon>Pleurodelinae</taxon>
        <taxon>Pleurodeles</taxon>
    </lineage>
</organism>
<evidence type="ECO:0000313" key="3">
    <source>
        <dbReference type="Proteomes" id="UP001066276"/>
    </source>
</evidence>
<feature type="region of interest" description="Disordered" evidence="1">
    <location>
        <begin position="1"/>
        <end position="191"/>
    </location>
</feature>
<keyword evidence="3" id="KW-1185">Reference proteome</keyword>
<feature type="compositionally biased region" description="Basic and acidic residues" evidence="1">
    <location>
        <begin position="24"/>
        <end position="36"/>
    </location>
</feature>
<comment type="caution">
    <text evidence="2">The sequence shown here is derived from an EMBL/GenBank/DDBJ whole genome shotgun (WGS) entry which is preliminary data.</text>
</comment>
<sequence length="191" mass="20148">MYRPTPIQVSPGQSPAARPNDSSRGPRSDPTAERPHGTKKYPPRRRPPILQAVTLQEVALRPATPEAIRAATRLPGRAGTGSRSTDVILGGQKQPSAGWVAVQYHRRTGPPAHFEERDPGSTPPQVSPGTAQGSPVSSAAARNAPRHEAADPTACVQSPLQLSLRRCSEGTTPTPSTPPLPRYPASSVLTG</sequence>